<keyword evidence="3" id="KW-1185">Reference proteome</keyword>
<comment type="caution">
    <text evidence="2">The sequence shown here is derived from an EMBL/GenBank/DDBJ whole genome shotgun (WGS) entry which is preliminary data.</text>
</comment>
<feature type="signal peptide" evidence="1">
    <location>
        <begin position="1"/>
        <end position="26"/>
    </location>
</feature>
<dbReference type="RefSeq" id="WP_344019780.1">
    <property type="nucleotide sequence ID" value="NZ_BAAABX010000007.1"/>
</dbReference>
<dbReference type="Proteomes" id="UP001500879">
    <property type="component" value="Unassembled WGS sequence"/>
</dbReference>
<evidence type="ECO:0008006" key="4">
    <source>
        <dbReference type="Google" id="ProtNLM"/>
    </source>
</evidence>
<evidence type="ECO:0000313" key="3">
    <source>
        <dbReference type="Proteomes" id="UP001500879"/>
    </source>
</evidence>
<dbReference type="EMBL" id="BAAABX010000007">
    <property type="protein sequence ID" value="GAA0389445.1"/>
    <property type="molecule type" value="Genomic_DNA"/>
</dbReference>
<proteinExistence type="predicted"/>
<accession>A0ABP3I668</accession>
<gene>
    <name evidence="2" type="ORF">GCM10010357_07680</name>
</gene>
<protein>
    <recommendedName>
        <fullName evidence="4">Secreted protein</fullName>
    </recommendedName>
</protein>
<reference evidence="3" key="1">
    <citation type="journal article" date="2019" name="Int. J. Syst. Evol. Microbiol.">
        <title>The Global Catalogue of Microorganisms (GCM) 10K type strain sequencing project: providing services to taxonomists for standard genome sequencing and annotation.</title>
        <authorList>
            <consortium name="The Broad Institute Genomics Platform"/>
            <consortium name="The Broad Institute Genome Sequencing Center for Infectious Disease"/>
            <person name="Wu L."/>
            <person name="Ma J."/>
        </authorList>
    </citation>
    <scope>NUCLEOTIDE SEQUENCE [LARGE SCALE GENOMIC DNA]</scope>
    <source>
        <strain evidence="3">JCM 4788</strain>
    </source>
</reference>
<keyword evidence="1" id="KW-0732">Signal</keyword>
<organism evidence="2 3">
    <name type="scientific">Streptomyces luteireticuli</name>
    <dbReference type="NCBI Taxonomy" id="173858"/>
    <lineage>
        <taxon>Bacteria</taxon>
        <taxon>Bacillati</taxon>
        <taxon>Actinomycetota</taxon>
        <taxon>Actinomycetes</taxon>
        <taxon>Kitasatosporales</taxon>
        <taxon>Streptomycetaceae</taxon>
        <taxon>Streptomyces</taxon>
    </lineage>
</organism>
<name>A0ABP3I668_9ACTN</name>
<evidence type="ECO:0000256" key="1">
    <source>
        <dbReference type="SAM" id="SignalP"/>
    </source>
</evidence>
<sequence>MRCPRIRFVSLALCTAVATTVPTALAAPPAVTCEPGGRAYAPPGGFWGPDSVSGCHVLGSPGVTEDIVWQTVDADAESPVCVQAFSYQDQKWHFLGCGSSGEGVIPWGNVVGSPKIRAGSALTGTFVTWTY</sequence>
<evidence type="ECO:0000313" key="2">
    <source>
        <dbReference type="EMBL" id="GAA0389445.1"/>
    </source>
</evidence>
<feature type="chain" id="PRO_5047397154" description="Secreted protein" evidence="1">
    <location>
        <begin position="27"/>
        <end position="131"/>
    </location>
</feature>